<dbReference type="RefSeq" id="WP_117391724.1">
    <property type="nucleotide sequence ID" value="NZ_QWDC01000002.1"/>
</dbReference>
<proteinExistence type="predicted"/>
<evidence type="ECO:0000313" key="1">
    <source>
        <dbReference type="EMBL" id="RFZ92013.1"/>
    </source>
</evidence>
<evidence type="ECO:0000313" key="2">
    <source>
        <dbReference type="Proteomes" id="UP000264217"/>
    </source>
</evidence>
<name>A0A372NRV4_9SPHI</name>
<accession>A0A372NRV4</accession>
<dbReference type="AlphaFoldDB" id="A0A372NRV4"/>
<keyword evidence="2" id="KW-1185">Reference proteome</keyword>
<protein>
    <submittedName>
        <fullName evidence="1">Uncharacterized protein</fullName>
    </submittedName>
</protein>
<reference evidence="1 2" key="1">
    <citation type="submission" date="2018-08" db="EMBL/GenBank/DDBJ databases">
        <title>Mucilaginibacter sp. MYSH2.</title>
        <authorList>
            <person name="Seo T."/>
        </authorList>
    </citation>
    <scope>NUCLEOTIDE SEQUENCE [LARGE SCALE GENOMIC DNA]</scope>
    <source>
        <strain evidence="1 2">MYSH2</strain>
    </source>
</reference>
<organism evidence="1 2">
    <name type="scientific">Mucilaginibacter conchicola</name>
    <dbReference type="NCBI Taxonomy" id="2303333"/>
    <lineage>
        <taxon>Bacteria</taxon>
        <taxon>Pseudomonadati</taxon>
        <taxon>Bacteroidota</taxon>
        <taxon>Sphingobacteriia</taxon>
        <taxon>Sphingobacteriales</taxon>
        <taxon>Sphingobacteriaceae</taxon>
        <taxon>Mucilaginibacter</taxon>
    </lineage>
</organism>
<dbReference type="Proteomes" id="UP000264217">
    <property type="component" value="Unassembled WGS sequence"/>
</dbReference>
<dbReference type="EMBL" id="QWDC01000002">
    <property type="protein sequence ID" value="RFZ92013.1"/>
    <property type="molecule type" value="Genomic_DNA"/>
</dbReference>
<sequence>MATQFVTDEKGKRTSVIISIEDYENLVHQHHRNLELTDEYKKMMDDMLLKEEDGTATYVSAEHIKNKFMRK</sequence>
<gene>
    <name evidence="1" type="ORF">D0C36_11235</name>
</gene>
<dbReference type="OrthoDB" id="798979at2"/>
<comment type="caution">
    <text evidence="1">The sequence shown here is derived from an EMBL/GenBank/DDBJ whole genome shotgun (WGS) entry which is preliminary data.</text>
</comment>